<dbReference type="Gene3D" id="3.10.450.50">
    <property type="match status" value="1"/>
</dbReference>
<gene>
    <name evidence="2" type="ORF">WG901_13930</name>
</gene>
<reference evidence="2 3" key="1">
    <citation type="submission" date="2024-03" db="EMBL/GenBank/DDBJ databases">
        <authorList>
            <person name="Jo J.-H."/>
        </authorList>
    </citation>
    <scope>NUCLEOTIDE SEQUENCE [LARGE SCALE GENOMIC DNA]</scope>
    <source>
        <strain evidence="2 3">PS1R-30</strain>
    </source>
</reference>
<name>A0ABU8RXD9_9SPHN</name>
<proteinExistence type="predicted"/>
<accession>A0ABU8RXD9</accession>
<keyword evidence="3" id="KW-1185">Reference proteome</keyword>
<evidence type="ECO:0000259" key="1">
    <source>
        <dbReference type="Pfam" id="PF13577"/>
    </source>
</evidence>
<comment type="caution">
    <text evidence="2">The sequence shown here is derived from an EMBL/GenBank/DDBJ whole genome shotgun (WGS) entry which is preliminary data.</text>
</comment>
<protein>
    <submittedName>
        <fullName evidence="2">Nuclear transport factor 2 family protein</fullName>
    </submittedName>
</protein>
<organism evidence="2 3">
    <name type="scientific">Novosphingobium anseongense</name>
    <dbReference type="NCBI Taxonomy" id="3133436"/>
    <lineage>
        <taxon>Bacteria</taxon>
        <taxon>Pseudomonadati</taxon>
        <taxon>Pseudomonadota</taxon>
        <taxon>Alphaproteobacteria</taxon>
        <taxon>Sphingomonadales</taxon>
        <taxon>Sphingomonadaceae</taxon>
        <taxon>Novosphingobium</taxon>
    </lineage>
</organism>
<dbReference type="EMBL" id="JBBHJZ010000002">
    <property type="protein sequence ID" value="MEJ5977743.1"/>
    <property type="molecule type" value="Genomic_DNA"/>
</dbReference>
<evidence type="ECO:0000313" key="2">
    <source>
        <dbReference type="EMBL" id="MEJ5977743.1"/>
    </source>
</evidence>
<dbReference type="SUPFAM" id="SSF54427">
    <property type="entry name" value="NTF2-like"/>
    <property type="match status" value="1"/>
</dbReference>
<dbReference type="InterPro" id="IPR032710">
    <property type="entry name" value="NTF2-like_dom_sf"/>
</dbReference>
<dbReference type="Proteomes" id="UP001361239">
    <property type="component" value="Unassembled WGS sequence"/>
</dbReference>
<evidence type="ECO:0000313" key="3">
    <source>
        <dbReference type="Proteomes" id="UP001361239"/>
    </source>
</evidence>
<dbReference type="InterPro" id="IPR037401">
    <property type="entry name" value="SnoaL-like"/>
</dbReference>
<dbReference type="RefSeq" id="WP_339587673.1">
    <property type="nucleotide sequence ID" value="NZ_JBBHJZ010000002.1"/>
</dbReference>
<feature type="domain" description="SnoaL-like" evidence="1">
    <location>
        <begin position="3"/>
        <end position="126"/>
    </location>
</feature>
<dbReference type="Pfam" id="PF13577">
    <property type="entry name" value="SnoaL_4"/>
    <property type="match status" value="1"/>
</dbReference>
<sequence length="170" mass="18577">MADDTASIINVTNLYAVAVDSHRYDLFARVFSEDIHCDFGGGPGAAFTDLATLQAVFKDIHAVFSATQHMVQGHAVTVSGDEAHCFSYVSARFRRGLEDGEGVFESTGWYDDVLVRTAGGWRIRERVSRMVTYGGDIRVMQAMPGVDTNYTLLSLAEEAAGGRIKFLSQV</sequence>